<keyword evidence="10 11" id="KW-0472">Membrane</keyword>
<dbReference type="PANTHER" id="PTHR45528">
    <property type="entry name" value="SENSOR HISTIDINE KINASE CPXA"/>
    <property type="match status" value="1"/>
</dbReference>
<dbReference type="SMART" id="SM00388">
    <property type="entry name" value="HisKA"/>
    <property type="match status" value="1"/>
</dbReference>
<evidence type="ECO:0000256" key="6">
    <source>
        <dbReference type="ARBA" id="ARBA00022692"/>
    </source>
</evidence>
<accession>X0P9R7</accession>
<dbReference type="InterPro" id="IPR036890">
    <property type="entry name" value="HATPase_C_sf"/>
</dbReference>
<dbReference type="Gene3D" id="1.10.287.130">
    <property type="match status" value="1"/>
</dbReference>
<dbReference type="eggNOG" id="COG2205">
    <property type="taxonomic scope" value="Bacteria"/>
</dbReference>
<dbReference type="PROSITE" id="PS50109">
    <property type="entry name" value="HIS_KIN"/>
    <property type="match status" value="1"/>
</dbReference>
<dbReference type="EMBL" id="BAKI01000006">
    <property type="protein sequence ID" value="GAF35929.1"/>
    <property type="molecule type" value="Genomic_DNA"/>
</dbReference>
<dbReference type="InterPro" id="IPR003661">
    <property type="entry name" value="HisK_dim/P_dom"/>
</dbReference>
<dbReference type="RefSeq" id="WP_035178469.1">
    <property type="nucleotide sequence ID" value="NZ_AZFY01000121.1"/>
</dbReference>
<keyword evidence="8 11" id="KW-1133">Transmembrane helix</keyword>
<dbReference type="GO" id="GO:0005886">
    <property type="term" value="C:plasma membrane"/>
    <property type="evidence" value="ECO:0007669"/>
    <property type="project" value="TreeGrafter"/>
</dbReference>
<evidence type="ECO:0000256" key="9">
    <source>
        <dbReference type="ARBA" id="ARBA00023012"/>
    </source>
</evidence>
<dbReference type="OrthoDB" id="84942at2"/>
<dbReference type="SUPFAM" id="SSF47384">
    <property type="entry name" value="Homodimeric domain of signal transducing histidine kinase"/>
    <property type="match status" value="1"/>
</dbReference>
<gene>
    <name evidence="14" type="ORF">JCM14108_863</name>
</gene>
<evidence type="ECO:0000256" key="10">
    <source>
        <dbReference type="ARBA" id="ARBA00023136"/>
    </source>
</evidence>
<dbReference type="PROSITE" id="PS50885">
    <property type="entry name" value="HAMP"/>
    <property type="match status" value="1"/>
</dbReference>
<feature type="transmembrane region" description="Helical" evidence="11">
    <location>
        <begin position="20"/>
        <end position="38"/>
    </location>
</feature>
<comment type="subcellular location">
    <subcellularLocation>
        <location evidence="2">Membrane</location>
        <topology evidence="2">Multi-pass membrane protein</topology>
    </subcellularLocation>
</comment>
<keyword evidence="6 11" id="KW-0812">Transmembrane</keyword>
<dbReference type="Gene3D" id="3.30.565.10">
    <property type="entry name" value="Histidine kinase-like ATPase, C-terminal domain"/>
    <property type="match status" value="1"/>
</dbReference>
<dbReference type="SUPFAM" id="SSF55874">
    <property type="entry name" value="ATPase domain of HSP90 chaperone/DNA topoisomerase II/histidine kinase"/>
    <property type="match status" value="1"/>
</dbReference>
<name>X0P9R7_9LACO</name>
<comment type="catalytic activity">
    <reaction evidence="1">
        <text>ATP + protein L-histidine = ADP + protein N-phospho-L-histidine.</text>
        <dbReference type="EC" id="2.7.13.3"/>
    </reaction>
</comment>
<dbReference type="SMART" id="SM00387">
    <property type="entry name" value="HATPase_c"/>
    <property type="match status" value="1"/>
</dbReference>
<dbReference type="SMART" id="SM00304">
    <property type="entry name" value="HAMP"/>
    <property type="match status" value="1"/>
</dbReference>
<dbReference type="CDD" id="cd06225">
    <property type="entry name" value="HAMP"/>
    <property type="match status" value="1"/>
</dbReference>
<protein>
    <recommendedName>
        <fullName evidence="3">histidine kinase</fullName>
        <ecNumber evidence="3">2.7.13.3</ecNumber>
    </recommendedName>
</protein>
<dbReference type="PRINTS" id="PR01780">
    <property type="entry name" value="LANTIREGPROT"/>
</dbReference>
<sequence>MARLTSTLKNQPIKTALLRLILMGTILSVFSILGYLVLWNAFMNLIYRFIANWVLGGVILYFVGALVGSFVLAYLIMNATARFFYKLKLARPLTQLNQGIIRIQNQDLDFELKPAASDELGKLIQAFEKMRRALQTALKTAWQLTEDQKQVNAAFAHDLRTPLTILQGNVELLELQSDQLDTAALKDIKQQLDRINAFIERMSRLSTIQNLHLTPSITSINLLTKTLHREAEQLKTDKTIQWQTTISDANQTVSISKSAMLEIFDNQLTNAFRFAKKAVTINLIIEKNSLTIKVCNDGRPLQPAELKNAMLPHFSGNKSGNHLGIGLYICSQLCKQHHGHFTIKNQSPNVGVCTIAKLAYL</sequence>
<keyword evidence="9" id="KW-0902">Two-component regulatory system</keyword>
<proteinExistence type="predicted"/>
<evidence type="ECO:0000256" key="1">
    <source>
        <dbReference type="ARBA" id="ARBA00000085"/>
    </source>
</evidence>
<keyword evidence="7 14" id="KW-0418">Kinase</keyword>
<dbReference type="STRING" id="1423743.FD41_GL000866"/>
<keyword evidence="5" id="KW-0808">Transferase</keyword>
<evidence type="ECO:0000256" key="5">
    <source>
        <dbReference type="ARBA" id="ARBA00022679"/>
    </source>
</evidence>
<dbReference type="Pfam" id="PF00512">
    <property type="entry name" value="HisKA"/>
    <property type="match status" value="1"/>
</dbReference>
<dbReference type="InterPro" id="IPR008358">
    <property type="entry name" value="Sig_transdc_His_kin/Pase_MprB"/>
</dbReference>
<evidence type="ECO:0000256" key="4">
    <source>
        <dbReference type="ARBA" id="ARBA00022553"/>
    </source>
</evidence>
<dbReference type="PANTHER" id="PTHR45528:SF8">
    <property type="entry name" value="HISTIDINE KINASE"/>
    <property type="match status" value="1"/>
</dbReference>
<evidence type="ECO:0000259" key="13">
    <source>
        <dbReference type="PROSITE" id="PS50885"/>
    </source>
</evidence>
<evidence type="ECO:0000259" key="12">
    <source>
        <dbReference type="PROSITE" id="PS50109"/>
    </source>
</evidence>
<dbReference type="AlphaFoldDB" id="X0P9R7"/>
<organism evidence="14 15">
    <name type="scientific">Lentilactobacillus farraginis DSM 18382 = JCM 14108</name>
    <dbReference type="NCBI Taxonomy" id="1423743"/>
    <lineage>
        <taxon>Bacteria</taxon>
        <taxon>Bacillati</taxon>
        <taxon>Bacillota</taxon>
        <taxon>Bacilli</taxon>
        <taxon>Lactobacillales</taxon>
        <taxon>Lactobacillaceae</taxon>
        <taxon>Lentilactobacillus</taxon>
    </lineage>
</organism>
<dbReference type="InterPro" id="IPR003594">
    <property type="entry name" value="HATPase_dom"/>
</dbReference>
<evidence type="ECO:0000313" key="15">
    <source>
        <dbReference type="Proteomes" id="UP000019488"/>
    </source>
</evidence>
<evidence type="ECO:0000256" key="7">
    <source>
        <dbReference type="ARBA" id="ARBA00022777"/>
    </source>
</evidence>
<reference evidence="14" key="1">
    <citation type="journal article" date="2014" name="Genome Announc.">
        <title>Draft Genome Sequences of Two Lactobacillus Strains, L. farraginis JCM 14108T and L. composti JCM 14202T, Isolated from Compost of Distilled Shochu Residue.</title>
        <authorList>
            <person name="Yuki M."/>
            <person name="Oshima K."/>
            <person name="Suda W."/>
            <person name="Kitahara M."/>
            <person name="Kitamura K."/>
            <person name="Iida T."/>
            <person name="Hattori M."/>
            <person name="Ohkuma M."/>
        </authorList>
    </citation>
    <scope>NUCLEOTIDE SEQUENCE [LARGE SCALE GENOMIC DNA]</scope>
    <source>
        <strain evidence="14">JCM 14108</strain>
    </source>
</reference>
<comment type="caution">
    <text evidence="14">The sequence shown here is derived from an EMBL/GenBank/DDBJ whole genome shotgun (WGS) entry which is preliminary data.</text>
</comment>
<evidence type="ECO:0000256" key="2">
    <source>
        <dbReference type="ARBA" id="ARBA00004141"/>
    </source>
</evidence>
<dbReference type="GO" id="GO:0000155">
    <property type="term" value="F:phosphorelay sensor kinase activity"/>
    <property type="evidence" value="ECO:0007669"/>
    <property type="project" value="InterPro"/>
</dbReference>
<dbReference type="SUPFAM" id="SSF158472">
    <property type="entry name" value="HAMP domain-like"/>
    <property type="match status" value="1"/>
</dbReference>
<dbReference type="Gene3D" id="6.10.340.10">
    <property type="match status" value="1"/>
</dbReference>
<dbReference type="InterPro" id="IPR005467">
    <property type="entry name" value="His_kinase_dom"/>
</dbReference>
<dbReference type="InterPro" id="IPR050398">
    <property type="entry name" value="HssS/ArlS-like"/>
</dbReference>
<feature type="transmembrane region" description="Helical" evidence="11">
    <location>
        <begin position="50"/>
        <end position="76"/>
    </location>
</feature>
<dbReference type="Proteomes" id="UP000019488">
    <property type="component" value="Unassembled WGS sequence"/>
</dbReference>
<evidence type="ECO:0000313" key="14">
    <source>
        <dbReference type="EMBL" id="GAF35929.1"/>
    </source>
</evidence>
<feature type="domain" description="HAMP" evidence="13">
    <location>
        <begin position="87"/>
        <end position="139"/>
    </location>
</feature>
<dbReference type="InterPro" id="IPR036097">
    <property type="entry name" value="HisK_dim/P_sf"/>
</dbReference>
<keyword evidence="4" id="KW-0597">Phosphoprotein</keyword>
<dbReference type="CDD" id="cd00082">
    <property type="entry name" value="HisKA"/>
    <property type="match status" value="1"/>
</dbReference>
<dbReference type="Pfam" id="PF02518">
    <property type="entry name" value="HATPase_c"/>
    <property type="match status" value="1"/>
</dbReference>
<dbReference type="Pfam" id="PF00672">
    <property type="entry name" value="HAMP"/>
    <property type="match status" value="1"/>
</dbReference>
<feature type="domain" description="Histidine kinase" evidence="12">
    <location>
        <begin position="154"/>
        <end position="361"/>
    </location>
</feature>
<evidence type="ECO:0000256" key="11">
    <source>
        <dbReference type="SAM" id="Phobius"/>
    </source>
</evidence>
<evidence type="ECO:0000256" key="8">
    <source>
        <dbReference type="ARBA" id="ARBA00022989"/>
    </source>
</evidence>
<dbReference type="InterPro" id="IPR003660">
    <property type="entry name" value="HAMP_dom"/>
</dbReference>
<dbReference type="EC" id="2.7.13.3" evidence="3"/>
<evidence type="ECO:0000256" key="3">
    <source>
        <dbReference type="ARBA" id="ARBA00012438"/>
    </source>
</evidence>